<sequence>MLMNTPPELWMRICEYACVDDGQTGRSLSAASSFLRSVSAEYRYRSLAMEACRSRTTRRLLQTLKATPERDRRIHHLYINRPRTSTVWHPWFDVEIPNPGARYKREKETGKDLCELLQMVAPHIRTLTIIFDVTIMDSLKKGGLHLELLHMPNLEELTIDGPGQTLPISTRFAPSLKRLRLPSYLLEPVFAESAAENFPLLTHLFISPLPTLTSQQWKTIGLLAYAMRLHNSAYVRGPDVSALSIMSPSPRRFLTVEPCFPKNRAGDARYQRTLELLRGFSDRVPRFILLPVQYEDEADNGILRRSLILKAQWLDRLRGRQDICSSGSGRLLVSTNFVS</sequence>
<evidence type="ECO:0000313" key="1">
    <source>
        <dbReference type="EMBL" id="PSS31069.1"/>
    </source>
</evidence>
<dbReference type="OrthoDB" id="2743992at2759"/>
<dbReference type="EMBL" id="MLYV02000221">
    <property type="protein sequence ID" value="PSS31069.1"/>
    <property type="molecule type" value="Genomic_DNA"/>
</dbReference>
<reference evidence="1 2" key="1">
    <citation type="submission" date="2018-02" db="EMBL/GenBank/DDBJ databases">
        <title>Genome sequence of the basidiomycete white-rot fungus Phlebia centrifuga.</title>
        <authorList>
            <person name="Granchi Z."/>
            <person name="Peng M."/>
            <person name="de Vries R.P."/>
            <person name="Hilden K."/>
            <person name="Makela M.R."/>
            <person name="Grigoriev I."/>
            <person name="Riley R."/>
        </authorList>
    </citation>
    <scope>NUCLEOTIDE SEQUENCE [LARGE SCALE GENOMIC DNA]</scope>
    <source>
        <strain evidence="1 2">FBCC195</strain>
    </source>
</reference>
<evidence type="ECO:0000313" key="2">
    <source>
        <dbReference type="Proteomes" id="UP000186601"/>
    </source>
</evidence>
<comment type="caution">
    <text evidence="1">The sequence shown here is derived from an EMBL/GenBank/DDBJ whole genome shotgun (WGS) entry which is preliminary data.</text>
</comment>
<name>A0A2R6RM41_9APHY</name>
<protein>
    <recommendedName>
        <fullName evidence="3">F-box domain-containing protein</fullName>
    </recommendedName>
</protein>
<accession>A0A2R6RM41</accession>
<organism evidence="1 2">
    <name type="scientific">Hermanssonia centrifuga</name>
    <dbReference type="NCBI Taxonomy" id="98765"/>
    <lineage>
        <taxon>Eukaryota</taxon>
        <taxon>Fungi</taxon>
        <taxon>Dikarya</taxon>
        <taxon>Basidiomycota</taxon>
        <taxon>Agaricomycotina</taxon>
        <taxon>Agaricomycetes</taxon>
        <taxon>Polyporales</taxon>
        <taxon>Meruliaceae</taxon>
        <taxon>Hermanssonia</taxon>
    </lineage>
</organism>
<keyword evidence="2" id="KW-1185">Reference proteome</keyword>
<proteinExistence type="predicted"/>
<dbReference type="AlphaFoldDB" id="A0A2R6RM41"/>
<dbReference type="Proteomes" id="UP000186601">
    <property type="component" value="Unassembled WGS sequence"/>
</dbReference>
<evidence type="ECO:0008006" key="3">
    <source>
        <dbReference type="Google" id="ProtNLM"/>
    </source>
</evidence>
<gene>
    <name evidence="1" type="ORF">PHLCEN_2v2401</name>
</gene>